<protein>
    <submittedName>
        <fullName evidence="1">Uncharacterized protein</fullName>
    </submittedName>
</protein>
<evidence type="ECO:0000313" key="1">
    <source>
        <dbReference type="EMBL" id="QOY87434.1"/>
    </source>
</evidence>
<dbReference type="KEGG" id="pfer:IRI77_32525"/>
<gene>
    <name evidence="1" type="ORF">IRI77_32525</name>
</gene>
<dbReference type="AlphaFoldDB" id="A0A7S7NQG7"/>
<reference evidence="1 2" key="1">
    <citation type="submission" date="2020-10" db="EMBL/GenBank/DDBJ databases">
        <title>Complete genome sequence of Paludibaculum fermentans P105T, a facultatively anaerobic acidobacterium capable of dissimilatory Fe(III) reduction.</title>
        <authorList>
            <person name="Dedysh S.N."/>
            <person name="Beletsky A.V."/>
            <person name="Kulichevskaya I.S."/>
            <person name="Mardanov A.V."/>
            <person name="Ravin N.V."/>
        </authorList>
    </citation>
    <scope>NUCLEOTIDE SEQUENCE [LARGE SCALE GENOMIC DNA]</scope>
    <source>
        <strain evidence="1 2">P105</strain>
    </source>
</reference>
<organism evidence="1 2">
    <name type="scientific">Paludibaculum fermentans</name>
    <dbReference type="NCBI Taxonomy" id="1473598"/>
    <lineage>
        <taxon>Bacteria</taxon>
        <taxon>Pseudomonadati</taxon>
        <taxon>Acidobacteriota</taxon>
        <taxon>Terriglobia</taxon>
        <taxon>Bryobacterales</taxon>
        <taxon>Bryobacteraceae</taxon>
        <taxon>Paludibaculum</taxon>
    </lineage>
</organism>
<accession>A0A7S7NQG7</accession>
<keyword evidence="2" id="KW-1185">Reference proteome</keyword>
<dbReference type="Proteomes" id="UP000593892">
    <property type="component" value="Chromosome"/>
</dbReference>
<dbReference type="EMBL" id="CP063849">
    <property type="protein sequence ID" value="QOY87434.1"/>
    <property type="molecule type" value="Genomic_DNA"/>
</dbReference>
<name>A0A7S7NQG7_PALFE</name>
<evidence type="ECO:0000313" key="2">
    <source>
        <dbReference type="Proteomes" id="UP000593892"/>
    </source>
</evidence>
<sequence>MDLQSEPLEHFPRPDLRIVEGLHERALAPVARVMPWDVRVEREKAEGYYARLLAEFQARQLLPADPEMEAWSSTLLAQYAGSSTDYLAGTKTVSELEEPELRLLAETVIARVQYAKYLELQLSHGEVIPFGYWLQRGVPD</sequence>
<dbReference type="RefSeq" id="WP_194449103.1">
    <property type="nucleotide sequence ID" value="NZ_CP063849.1"/>
</dbReference>
<proteinExistence type="predicted"/>